<reference evidence="9 10" key="1">
    <citation type="submission" date="2018-12" db="EMBL/GenBank/DDBJ databases">
        <authorList>
            <person name="Tiukova I."/>
            <person name="Dainat J."/>
        </authorList>
    </citation>
    <scope>NUCLEOTIDE SEQUENCE [LARGE SCALE GENOMIC DNA]</scope>
</reference>
<dbReference type="InterPro" id="IPR051987">
    <property type="entry name" value="Sigma-2_receptor-like"/>
</dbReference>
<sequence>MTVDTAYFFYFLIHTPLTLLIDDTFLIPAKYQLPIQRTLYEYQVVHNKDFLASELPLWMQYFVAVELVFQLPVFLISIGNYLKNGSKRLSTWLYPFILMYAFNAAFTSFQCLVYIYIQGPSYGLSSDETYTLLGLYTPTFVIPMLMIIDITVRLLKQSPKLKTN</sequence>
<dbReference type="PANTHER" id="PTHR31204">
    <property type="entry name" value="SIGMA INTRACELLULAR RECEPTOR 2"/>
    <property type="match status" value="1"/>
</dbReference>
<dbReference type="STRING" id="13370.A0A448YSA3"/>
<dbReference type="PIRSF" id="PIRSF031032">
    <property type="entry name" value="TMP_97_prd"/>
    <property type="match status" value="1"/>
</dbReference>
<feature type="transmembrane region" description="Helical" evidence="7">
    <location>
        <begin position="129"/>
        <end position="152"/>
    </location>
</feature>
<keyword evidence="5 7" id="KW-1133">Transmembrane helix</keyword>
<proteinExistence type="inferred from homology"/>
<feature type="domain" description="EXPERA" evidence="8">
    <location>
        <begin position="3"/>
        <end position="147"/>
    </location>
</feature>
<dbReference type="Proteomes" id="UP000290900">
    <property type="component" value="Unassembled WGS sequence"/>
</dbReference>
<dbReference type="EMBL" id="CAACVR010000056">
    <property type="protein sequence ID" value="VEU23783.1"/>
    <property type="molecule type" value="Genomic_DNA"/>
</dbReference>
<keyword evidence="6 7" id="KW-0472">Membrane</keyword>
<protein>
    <recommendedName>
        <fullName evidence="7">Efficient mitochondria targeting-associated protein 19</fullName>
    </recommendedName>
</protein>
<evidence type="ECO:0000256" key="7">
    <source>
        <dbReference type="PIRNR" id="PIRNR031032"/>
    </source>
</evidence>
<evidence type="ECO:0000256" key="5">
    <source>
        <dbReference type="ARBA" id="ARBA00022989"/>
    </source>
</evidence>
<dbReference type="InterPro" id="IPR016964">
    <property type="entry name" value="Sigma2_recept"/>
</dbReference>
<evidence type="ECO:0000256" key="2">
    <source>
        <dbReference type="ARBA" id="ARBA00009096"/>
    </source>
</evidence>
<dbReference type="OrthoDB" id="433124at2759"/>
<keyword evidence="10" id="KW-1185">Reference proteome</keyword>
<evidence type="ECO:0000256" key="1">
    <source>
        <dbReference type="ARBA" id="ARBA00004477"/>
    </source>
</evidence>
<name>A0A448YSA3_BRENA</name>
<comment type="subcellular location">
    <subcellularLocation>
        <location evidence="1">Endoplasmic reticulum membrane</location>
        <topology evidence="1">Multi-pass membrane protein</topology>
    </subcellularLocation>
</comment>
<keyword evidence="3 7" id="KW-0812">Transmembrane</keyword>
<comment type="similarity">
    <text evidence="2">Belongs to the TMEM97/sigma-2 receptor family.</text>
</comment>
<feature type="transmembrane region" description="Helical" evidence="7">
    <location>
        <begin position="94"/>
        <end position="117"/>
    </location>
</feature>
<dbReference type="PANTHER" id="PTHR31204:SF1">
    <property type="entry name" value="SIGMA INTRACELLULAR RECEPTOR 2"/>
    <property type="match status" value="1"/>
</dbReference>
<feature type="transmembrane region" description="Helical" evidence="7">
    <location>
        <begin position="58"/>
        <end position="82"/>
    </location>
</feature>
<dbReference type="GO" id="GO:0005789">
    <property type="term" value="C:endoplasmic reticulum membrane"/>
    <property type="evidence" value="ECO:0007669"/>
    <property type="project" value="UniProtKB-SubCell"/>
</dbReference>
<evidence type="ECO:0000313" key="10">
    <source>
        <dbReference type="Proteomes" id="UP000290900"/>
    </source>
</evidence>
<dbReference type="PROSITE" id="PS51751">
    <property type="entry name" value="EXPERA"/>
    <property type="match status" value="1"/>
</dbReference>
<evidence type="ECO:0000259" key="8">
    <source>
        <dbReference type="PROSITE" id="PS51751"/>
    </source>
</evidence>
<evidence type="ECO:0000256" key="3">
    <source>
        <dbReference type="ARBA" id="ARBA00022692"/>
    </source>
</evidence>
<evidence type="ECO:0000256" key="4">
    <source>
        <dbReference type="ARBA" id="ARBA00022824"/>
    </source>
</evidence>
<dbReference type="InParanoid" id="A0A448YSA3"/>
<evidence type="ECO:0000313" key="9">
    <source>
        <dbReference type="EMBL" id="VEU23783.1"/>
    </source>
</evidence>
<accession>A0A448YSA3</accession>
<gene>
    <name evidence="9" type="ORF">BRENAR_LOCUS4512</name>
</gene>
<dbReference type="FunCoup" id="A0A448YSA3">
    <property type="interactions" value="50"/>
</dbReference>
<keyword evidence="4 7" id="KW-0256">Endoplasmic reticulum</keyword>
<evidence type="ECO:0000256" key="6">
    <source>
        <dbReference type="ARBA" id="ARBA00023136"/>
    </source>
</evidence>
<dbReference type="AlphaFoldDB" id="A0A448YSA3"/>
<organism evidence="9 10">
    <name type="scientific">Brettanomyces naardenensis</name>
    <name type="common">Yeast</name>
    <dbReference type="NCBI Taxonomy" id="13370"/>
    <lineage>
        <taxon>Eukaryota</taxon>
        <taxon>Fungi</taxon>
        <taxon>Dikarya</taxon>
        <taxon>Ascomycota</taxon>
        <taxon>Saccharomycotina</taxon>
        <taxon>Pichiomycetes</taxon>
        <taxon>Pichiales</taxon>
        <taxon>Pichiaceae</taxon>
        <taxon>Brettanomyces</taxon>
    </lineage>
</organism>
<dbReference type="InterPro" id="IPR033118">
    <property type="entry name" value="EXPERA"/>
</dbReference>
<dbReference type="Pfam" id="PF05241">
    <property type="entry name" value="EBP"/>
    <property type="match status" value="1"/>
</dbReference>